<accession>A0A210Q0H1</accession>
<feature type="chain" id="PRO_5012148690" evidence="1">
    <location>
        <begin position="20"/>
        <end position="139"/>
    </location>
</feature>
<keyword evidence="1" id="KW-0732">Signal</keyword>
<gene>
    <name evidence="3" type="ORF">KP79_PYT21966</name>
</gene>
<name>A0A210Q0H1_MIZYE</name>
<dbReference type="InterPro" id="IPR055313">
    <property type="entry name" value="Temptin-like"/>
</dbReference>
<evidence type="ECO:0000313" key="4">
    <source>
        <dbReference type="Proteomes" id="UP000242188"/>
    </source>
</evidence>
<comment type="caution">
    <text evidence="3">The sequence shown here is derived from an EMBL/GenBank/DDBJ whole genome shotgun (WGS) entry which is preliminary data.</text>
</comment>
<dbReference type="EMBL" id="NEDP02005316">
    <property type="protein sequence ID" value="OWF42159.1"/>
    <property type="molecule type" value="Genomic_DNA"/>
</dbReference>
<keyword evidence="4" id="KW-1185">Reference proteome</keyword>
<protein>
    <submittedName>
        <fullName evidence="3">Temptin</fullName>
    </submittedName>
</protein>
<evidence type="ECO:0000313" key="3">
    <source>
        <dbReference type="EMBL" id="OWF42159.1"/>
    </source>
</evidence>
<feature type="domain" description="Temptin Cys/Cys disulfide" evidence="2">
    <location>
        <begin position="18"/>
        <end position="115"/>
    </location>
</feature>
<feature type="signal peptide" evidence="1">
    <location>
        <begin position="1"/>
        <end position="19"/>
    </location>
</feature>
<dbReference type="InterPro" id="IPR057626">
    <property type="entry name" value="S-S_Temptin"/>
</dbReference>
<dbReference type="Pfam" id="PF24784">
    <property type="entry name" value="Temptin_C"/>
    <property type="match status" value="1"/>
</dbReference>
<dbReference type="Proteomes" id="UP000242188">
    <property type="component" value="Unassembled WGS sequence"/>
</dbReference>
<sequence length="139" mass="14616">MFQLVLGLVLVLGINECSGKPPYGDAIPNGKAVPNPCAPAGTTWLGVGHTTPSGGGTRNLFGSNFLDEDLEWTNTLCTMDSDADGVSNGAELGDPDCTWTKGAAPTRNATGHPGICEPISLVHCQLQNNNWNIQCDMYP</sequence>
<evidence type="ECO:0000256" key="1">
    <source>
        <dbReference type="SAM" id="SignalP"/>
    </source>
</evidence>
<evidence type="ECO:0000259" key="2">
    <source>
        <dbReference type="Pfam" id="PF24784"/>
    </source>
</evidence>
<dbReference type="OrthoDB" id="129121at2759"/>
<organism evidence="3 4">
    <name type="scientific">Mizuhopecten yessoensis</name>
    <name type="common">Japanese scallop</name>
    <name type="synonym">Patinopecten yessoensis</name>
    <dbReference type="NCBI Taxonomy" id="6573"/>
    <lineage>
        <taxon>Eukaryota</taxon>
        <taxon>Metazoa</taxon>
        <taxon>Spiralia</taxon>
        <taxon>Lophotrochozoa</taxon>
        <taxon>Mollusca</taxon>
        <taxon>Bivalvia</taxon>
        <taxon>Autobranchia</taxon>
        <taxon>Pteriomorphia</taxon>
        <taxon>Pectinida</taxon>
        <taxon>Pectinoidea</taxon>
        <taxon>Pectinidae</taxon>
        <taxon>Mizuhopecten</taxon>
    </lineage>
</organism>
<proteinExistence type="predicted"/>
<dbReference type="PANTHER" id="PTHR34737:SF2">
    <property type="entry name" value="EF-HAND DOMAIN-CONTAINING PROTEIN"/>
    <property type="match status" value="1"/>
</dbReference>
<dbReference type="AlphaFoldDB" id="A0A210Q0H1"/>
<reference evidence="3 4" key="1">
    <citation type="journal article" date="2017" name="Nat. Ecol. Evol.">
        <title>Scallop genome provides insights into evolution of bilaterian karyotype and development.</title>
        <authorList>
            <person name="Wang S."/>
            <person name="Zhang J."/>
            <person name="Jiao W."/>
            <person name="Li J."/>
            <person name="Xun X."/>
            <person name="Sun Y."/>
            <person name="Guo X."/>
            <person name="Huan P."/>
            <person name="Dong B."/>
            <person name="Zhang L."/>
            <person name="Hu X."/>
            <person name="Sun X."/>
            <person name="Wang J."/>
            <person name="Zhao C."/>
            <person name="Wang Y."/>
            <person name="Wang D."/>
            <person name="Huang X."/>
            <person name="Wang R."/>
            <person name="Lv J."/>
            <person name="Li Y."/>
            <person name="Zhang Z."/>
            <person name="Liu B."/>
            <person name="Lu W."/>
            <person name="Hui Y."/>
            <person name="Liang J."/>
            <person name="Zhou Z."/>
            <person name="Hou R."/>
            <person name="Li X."/>
            <person name="Liu Y."/>
            <person name="Li H."/>
            <person name="Ning X."/>
            <person name="Lin Y."/>
            <person name="Zhao L."/>
            <person name="Xing Q."/>
            <person name="Dou J."/>
            <person name="Li Y."/>
            <person name="Mao J."/>
            <person name="Guo H."/>
            <person name="Dou H."/>
            <person name="Li T."/>
            <person name="Mu C."/>
            <person name="Jiang W."/>
            <person name="Fu Q."/>
            <person name="Fu X."/>
            <person name="Miao Y."/>
            <person name="Liu J."/>
            <person name="Yu Q."/>
            <person name="Li R."/>
            <person name="Liao H."/>
            <person name="Li X."/>
            <person name="Kong Y."/>
            <person name="Jiang Z."/>
            <person name="Chourrout D."/>
            <person name="Li R."/>
            <person name="Bao Z."/>
        </authorList>
    </citation>
    <scope>NUCLEOTIDE SEQUENCE [LARGE SCALE GENOMIC DNA]</scope>
    <source>
        <strain evidence="3 4">PY_sf001</strain>
    </source>
</reference>
<dbReference type="PANTHER" id="PTHR34737">
    <property type="entry name" value="EF-HAND DOMAIN-CONTAINING PROTEIN"/>
    <property type="match status" value="1"/>
</dbReference>